<dbReference type="PRINTS" id="PR00080">
    <property type="entry name" value="SDRFAMILY"/>
</dbReference>
<dbReference type="AlphaFoldDB" id="A0A939DNB9"/>
<evidence type="ECO:0000256" key="2">
    <source>
        <dbReference type="ARBA" id="ARBA00023002"/>
    </source>
</evidence>
<keyword evidence="2" id="KW-0560">Oxidoreductase</keyword>
<keyword evidence="6" id="KW-1185">Reference proteome</keyword>
<comment type="caution">
    <text evidence="5">The sequence shown here is derived from an EMBL/GenBank/DDBJ whole genome shotgun (WGS) entry which is preliminary data.</text>
</comment>
<evidence type="ECO:0000256" key="3">
    <source>
        <dbReference type="RuleBase" id="RU000363"/>
    </source>
</evidence>
<dbReference type="RefSeq" id="WP_206573395.1">
    <property type="nucleotide sequence ID" value="NZ_JAFKCV010000004.1"/>
</dbReference>
<dbReference type="InterPro" id="IPR020904">
    <property type="entry name" value="Sc_DH/Rdtase_CS"/>
</dbReference>
<feature type="domain" description="Ketoreductase" evidence="4">
    <location>
        <begin position="8"/>
        <end position="150"/>
    </location>
</feature>
<dbReference type="EMBL" id="JAFKCV010000004">
    <property type="protein sequence ID" value="MBN7825280.1"/>
    <property type="molecule type" value="Genomic_DNA"/>
</dbReference>
<dbReference type="PANTHER" id="PTHR43669:SF3">
    <property type="entry name" value="ALCOHOL DEHYDROGENASE, PUTATIVE (AFU_ORTHOLOGUE AFUA_3G03445)-RELATED"/>
    <property type="match status" value="1"/>
</dbReference>
<dbReference type="InterPro" id="IPR057326">
    <property type="entry name" value="KR_dom"/>
</dbReference>
<dbReference type="PANTHER" id="PTHR43669">
    <property type="entry name" value="5-KETO-D-GLUCONATE 5-REDUCTASE"/>
    <property type="match status" value="1"/>
</dbReference>
<dbReference type="SUPFAM" id="SSF51735">
    <property type="entry name" value="NAD(P)-binding Rossmann-fold domains"/>
    <property type="match status" value="1"/>
</dbReference>
<gene>
    <name evidence="5" type="ORF">J0A66_08615</name>
</gene>
<dbReference type="InterPro" id="IPR036291">
    <property type="entry name" value="NAD(P)-bd_dom_sf"/>
</dbReference>
<proteinExistence type="inferred from homology"/>
<dbReference type="Proteomes" id="UP000664654">
    <property type="component" value="Unassembled WGS sequence"/>
</dbReference>
<dbReference type="NCBIfam" id="NF006120">
    <property type="entry name" value="PRK08264.1-6"/>
    <property type="match status" value="1"/>
</dbReference>
<comment type="similarity">
    <text evidence="1 3">Belongs to the short-chain dehydrogenases/reductases (SDR) family.</text>
</comment>
<sequence length="246" mass="25952">MSQAIANKVVLVTGANRGIGKQIVDSFLAEGARKVYLAVRDPASAAPLEQAYGERVQTLAVDISDPASVTRAAQVARDVDIVINNAGVLVPSNPLDDNGELALDKELDVNLYGLLRVARAFAPALEANGGTLVQINSVVSIRNFSGFGTYSISKAASYSLTQALRETLQPKGVKVISVHPGPIATDMGAQAGFDNAASTTVVADSIVQALEGQEFHVFPDDMAKQFWAGYQSYAKAFVEADILKEG</sequence>
<protein>
    <submittedName>
        <fullName evidence="5">SDR family oxidoreductase</fullName>
    </submittedName>
</protein>
<name>A0A939DNB9_9ALTE</name>
<dbReference type="Gene3D" id="3.40.50.720">
    <property type="entry name" value="NAD(P)-binding Rossmann-like Domain"/>
    <property type="match status" value="1"/>
</dbReference>
<dbReference type="PRINTS" id="PR00081">
    <property type="entry name" value="GDHRDH"/>
</dbReference>
<dbReference type="PROSITE" id="PS00061">
    <property type="entry name" value="ADH_SHORT"/>
    <property type="match status" value="1"/>
</dbReference>
<reference evidence="5" key="1">
    <citation type="submission" date="2021-03" db="EMBL/GenBank/DDBJ databases">
        <title>novel species isolated from a fishpond in China.</title>
        <authorList>
            <person name="Lu H."/>
            <person name="Cai Z."/>
        </authorList>
    </citation>
    <scope>NUCLEOTIDE SEQUENCE</scope>
    <source>
        <strain evidence="5">JCM 30855</strain>
    </source>
</reference>
<dbReference type="Pfam" id="PF00106">
    <property type="entry name" value="adh_short"/>
    <property type="match status" value="1"/>
</dbReference>
<evidence type="ECO:0000259" key="4">
    <source>
        <dbReference type="SMART" id="SM00822"/>
    </source>
</evidence>
<accession>A0A939DNB9</accession>
<evidence type="ECO:0000313" key="6">
    <source>
        <dbReference type="Proteomes" id="UP000664654"/>
    </source>
</evidence>
<dbReference type="SMART" id="SM00822">
    <property type="entry name" value="PKS_KR"/>
    <property type="match status" value="1"/>
</dbReference>
<evidence type="ECO:0000313" key="5">
    <source>
        <dbReference type="EMBL" id="MBN7825280.1"/>
    </source>
</evidence>
<dbReference type="InterPro" id="IPR002347">
    <property type="entry name" value="SDR_fam"/>
</dbReference>
<dbReference type="GO" id="GO:0016491">
    <property type="term" value="F:oxidoreductase activity"/>
    <property type="evidence" value="ECO:0007669"/>
    <property type="project" value="UniProtKB-KW"/>
</dbReference>
<organism evidence="5 6">
    <name type="scientific">Bowmanella dokdonensis</name>
    <dbReference type="NCBI Taxonomy" id="751969"/>
    <lineage>
        <taxon>Bacteria</taxon>
        <taxon>Pseudomonadati</taxon>
        <taxon>Pseudomonadota</taxon>
        <taxon>Gammaproteobacteria</taxon>
        <taxon>Alteromonadales</taxon>
        <taxon>Alteromonadaceae</taxon>
        <taxon>Bowmanella</taxon>
    </lineage>
</organism>
<evidence type="ECO:0000256" key="1">
    <source>
        <dbReference type="ARBA" id="ARBA00006484"/>
    </source>
</evidence>